<dbReference type="Gene3D" id="3.30.420.10">
    <property type="entry name" value="Ribonuclease H-like superfamily/Ribonuclease H"/>
    <property type="match status" value="1"/>
</dbReference>
<reference evidence="2 3" key="1">
    <citation type="journal article" date="2018" name="Mol. Plant">
        <title>The genome of Artemisia annua provides insight into the evolution of Asteraceae family and artemisinin biosynthesis.</title>
        <authorList>
            <person name="Shen Q."/>
            <person name="Zhang L."/>
            <person name="Liao Z."/>
            <person name="Wang S."/>
            <person name="Yan T."/>
            <person name="Shi P."/>
            <person name="Liu M."/>
            <person name="Fu X."/>
            <person name="Pan Q."/>
            <person name="Wang Y."/>
            <person name="Lv Z."/>
            <person name="Lu X."/>
            <person name="Zhang F."/>
            <person name="Jiang W."/>
            <person name="Ma Y."/>
            <person name="Chen M."/>
            <person name="Hao X."/>
            <person name="Li L."/>
            <person name="Tang Y."/>
            <person name="Lv G."/>
            <person name="Zhou Y."/>
            <person name="Sun X."/>
            <person name="Brodelius P.E."/>
            <person name="Rose J.K.C."/>
            <person name="Tang K."/>
        </authorList>
    </citation>
    <scope>NUCLEOTIDE SEQUENCE [LARGE SCALE GENOMIC DNA]</scope>
    <source>
        <strain evidence="3">cv. Huhao1</strain>
        <tissue evidence="2">Leaf</tissue>
    </source>
</reference>
<dbReference type="InterPro" id="IPR043502">
    <property type="entry name" value="DNA/RNA_pol_sf"/>
</dbReference>
<dbReference type="InterPro" id="IPR005135">
    <property type="entry name" value="Endo/exonuclease/phosphatase"/>
</dbReference>
<dbReference type="CDD" id="cd06222">
    <property type="entry name" value="RNase_H_like"/>
    <property type="match status" value="1"/>
</dbReference>
<dbReference type="GO" id="GO:0004523">
    <property type="term" value="F:RNA-DNA hybrid ribonuclease activity"/>
    <property type="evidence" value="ECO:0007669"/>
    <property type="project" value="InterPro"/>
</dbReference>
<dbReference type="Pfam" id="PF13456">
    <property type="entry name" value="RVT_3"/>
    <property type="match status" value="1"/>
</dbReference>
<dbReference type="InterPro" id="IPR012337">
    <property type="entry name" value="RNaseH-like_sf"/>
</dbReference>
<dbReference type="PANTHER" id="PTHR19446">
    <property type="entry name" value="REVERSE TRANSCRIPTASES"/>
    <property type="match status" value="1"/>
</dbReference>
<dbReference type="PROSITE" id="PS50878">
    <property type="entry name" value="RT_POL"/>
    <property type="match status" value="1"/>
</dbReference>
<dbReference type="Pfam" id="PF03372">
    <property type="entry name" value="Exo_endo_phos"/>
    <property type="match status" value="1"/>
</dbReference>
<dbReference type="InterPro" id="IPR000477">
    <property type="entry name" value="RT_dom"/>
</dbReference>
<evidence type="ECO:0000313" key="2">
    <source>
        <dbReference type="EMBL" id="PWA65154.1"/>
    </source>
</evidence>
<proteinExistence type="predicted"/>
<name>A0A2U1MVD0_ARTAN</name>
<dbReference type="GO" id="GO:0003676">
    <property type="term" value="F:nucleic acid binding"/>
    <property type="evidence" value="ECO:0007669"/>
    <property type="project" value="InterPro"/>
</dbReference>
<dbReference type="Proteomes" id="UP000245207">
    <property type="component" value="Unassembled WGS sequence"/>
</dbReference>
<evidence type="ECO:0000313" key="3">
    <source>
        <dbReference type="Proteomes" id="UP000245207"/>
    </source>
</evidence>
<organism evidence="2 3">
    <name type="scientific">Artemisia annua</name>
    <name type="common">Sweet wormwood</name>
    <dbReference type="NCBI Taxonomy" id="35608"/>
    <lineage>
        <taxon>Eukaryota</taxon>
        <taxon>Viridiplantae</taxon>
        <taxon>Streptophyta</taxon>
        <taxon>Embryophyta</taxon>
        <taxon>Tracheophyta</taxon>
        <taxon>Spermatophyta</taxon>
        <taxon>Magnoliopsida</taxon>
        <taxon>eudicotyledons</taxon>
        <taxon>Gunneridae</taxon>
        <taxon>Pentapetalae</taxon>
        <taxon>asterids</taxon>
        <taxon>campanulids</taxon>
        <taxon>Asterales</taxon>
        <taxon>Asteraceae</taxon>
        <taxon>Asteroideae</taxon>
        <taxon>Anthemideae</taxon>
        <taxon>Artemisiinae</taxon>
        <taxon>Artemisia</taxon>
    </lineage>
</organism>
<comment type="caution">
    <text evidence="2">The sequence shown here is derived from an EMBL/GenBank/DDBJ whole genome shotgun (WGS) entry which is preliminary data.</text>
</comment>
<gene>
    <name evidence="2" type="ORF">CTI12_AA306500</name>
</gene>
<dbReference type="AlphaFoldDB" id="A0A2U1MVD0"/>
<dbReference type="CDD" id="cd01650">
    <property type="entry name" value="RT_nLTR_like"/>
    <property type="match status" value="1"/>
</dbReference>
<dbReference type="InterPro" id="IPR044730">
    <property type="entry name" value="RNase_H-like_dom_plant"/>
</dbReference>
<keyword evidence="3" id="KW-1185">Reference proteome</keyword>
<dbReference type="InterPro" id="IPR036397">
    <property type="entry name" value="RNaseH_sf"/>
</dbReference>
<dbReference type="InterPro" id="IPR036691">
    <property type="entry name" value="Endo/exonu/phosph_ase_sf"/>
</dbReference>
<dbReference type="Pfam" id="PF00078">
    <property type="entry name" value="RVT_1"/>
    <property type="match status" value="1"/>
</dbReference>
<dbReference type="SUPFAM" id="SSF56672">
    <property type="entry name" value="DNA/RNA polymerases"/>
    <property type="match status" value="1"/>
</dbReference>
<dbReference type="Gene3D" id="3.60.10.10">
    <property type="entry name" value="Endonuclease/exonuclease/phosphatase"/>
    <property type="match status" value="1"/>
</dbReference>
<dbReference type="OrthoDB" id="428918at2759"/>
<sequence>MVFLMETKNKVKKLESIRRSTSFDGQIYVNPVGRSGGLALWWRNSFSIAVSDSSKNLIVVEGSSSSPYFSFRACFIYGPHLKRERSRLWNNIIHQSKSSTIPFLVIGDFNLIGQVNDKQGGSSNISGRIEEFQEFMYSAELFEIPSKGLAYTWDNKRIDWANVRERIDQALGNDLLLEAFPYQSLTHLPLIGSDHSPLLYQTCSGHKKKRKKFKFESMWTLENSCEDVIGDSWSTSNLKNEIECLRQNLTSCAAALSSWSRGHFGNNRKIIGEITKELAYLQSLPPTNENGSRQRLLFSKLEQTWLREEMFWHQRSRVNWIKYGDQNSRFFHLSAIHRSQRNKILSLKMTELICEHFVDIYSSSGNENRDFGDVLDMLTPVVNNDMSSKLEAPVHKVEIDKAVKSLSAHKAPGEDGFSGLFFQKYWHIVGDNVNKAIQHFFEDGVMPHSLNKTLVILIPKVSSPETVGQFRPISLCNFVYRVISKIMANRLKPYMHKIVSPQQYAFIPGRLIQDCMIVANEAFHYIRNKKKGDHKVMALKLDLNKAFDRVEWDFLIATLRKLGFGDAWCKWVLACISSYEMDLMINGDSIGTIKPSRVIHQGDPMSPYLFIIVADVLSRLINNAMQNSILTGIKMSRNCPVISHIFFADDSLFFLKAKISECDYLLELINRYCEASGQRINFSKSEVMFSPNTPMNEQTELCSRLGVLKKMQGWKNKLLSQAGREVLIKSVIQSIHSYTMQCYMLPKGFLQKLLVHIKRFFWSGDAHERHIHWLSWEHISQSKDRGGLGFRDLSCFNLALLAKQGWRHIMNPGSFWCRVLKGIYFPHSDFPMASKDSRPSWLWQSLLQGRDLLLHGIRWQVGNGSNILFWTQKWIPYSEDFYIRQPRGETFPASDPLMAELLAIRSACRLAITYGWRNATIESDSRVALSLASSEVEPPWALAAIVVDIKALASQLVISFSWARSECNLAAHRVAKLAFRSLDNFLWDHEIILLIPTSSNRGTSEALGEFLLLLSGL</sequence>
<dbReference type="SUPFAM" id="SSF53098">
    <property type="entry name" value="Ribonuclease H-like"/>
    <property type="match status" value="1"/>
</dbReference>
<dbReference type="InterPro" id="IPR002156">
    <property type="entry name" value="RNaseH_domain"/>
</dbReference>
<protein>
    <recommendedName>
        <fullName evidence="1">Reverse transcriptase domain-containing protein</fullName>
    </recommendedName>
</protein>
<evidence type="ECO:0000259" key="1">
    <source>
        <dbReference type="PROSITE" id="PS50878"/>
    </source>
</evidence>
<dbReference type="EMBL" id="PKPP01004278">
    <property type="protein sequence ID" value="PWA65154.1"/>
    <property type="molecule type" value="Genomic_DNA"/>
</dbReference>
<accession>A0A2U1MVD0</accession>
<dbReference type="SUPFAM" id="SSF56219">
    <property type="entry name" value="DNase I-like"/>
    <property type="match status" value="1"/>
</dbReference>
<feature type="domain" description="Reverse transcriptase" evidence="1">
    <location>
        <begin position="439"/>
        <end position="719"/>
    </location>
</feature>
<dbReference type="STRING" id="35608.A0A2U1MVD0"/>